<evidence type="ECO:0000313" key="3">
    <source>
        <dbReference type="Proteomes" id="UP000198844"/>
    </source>
</evidence>
<proteinExistence type="predicted"/>
<feature type="transmembrane region" description="Helical" evidence="1">
    <location>
        <begin position="12"/>
        <end position="32"/>
    </location>
</feature>
<accession>A0A1I7CN37</accession>
<feature type="transmembrane region" description="Helical" evidence="1">
    <location>
        <begin position="38"/>
        <end position="59"/>
    </location>
</feature>
<keyword evidence="1" id="KW-0812">Transmembrane</keyword>
<dbReference type="Proteomes" id="UP000198844">
    <property type="component" value="Unassembled WGS sequence"/>
</dbReference>
<evidence type="ECO:0000313" key="2">
    <source>
        <dbReference type="EMBL" id="SFU00877.1"/>
    </source>
</evidence>
<name>A0A1I7CN37_9BURK</name>
<reference evidence="2 3" key="1">
    <citation type="submission" date="2016-10" db="EMBL/GenBank/DDBJ databases">
        <authorList>
            <person name="de Groot N.N."/>
        </authorList>
    </citation>
    <scope>NUCLEOTIDE SEQUENCE [LARGE SCALE GENOMIC DNA]</scope>
    <source>
        <strain evidence="2 3">LMG 27731</strain>
    </source>
</reference>
<dbReference type="AlphaFoldDB" id="A0A1I7CN37"/>
<organism evidence="2 3">
    <name type="scientific">Paraburkholderia aspalathi</name>
    <dbReference type="NCBI Taxonomy" id="1324617"/>
    <lineage>
        <taxon>Bacteria</taxon>
        <taxon>Pseudomonadati</taxon>
        <taxon>Pseudomonadota</taxon>
        <taxon>Betaproteobacteria</taxon>
        <taxon>Burkholderiales</taxon>
        <taxon>Burkholderiaceae</taxon>
        <taxon>Paraburkholderia</taxon>
    </lineage>
</organism>
<keyword evidence="1" id="KW-1133">Transmembrane helix</keyword>
<protein>
    <submittedName>
        <fullName evidence="2">Uncharacterized protein</fullName>
    </submittedName>
</protein>
<evidence type="ECO:0000256" key="1">
    <source>
        <dbReference type="SAM" id="Phobius"/>
    </source>
</evidence>
<keyword evidence="1" id="KW-0472">Membrane</keyword>
<sequence length="60" mass="6618">MVFLPARRAGCVDACRVGFAFFAFVTLVVSVLRALPFLVLALVPFLVLAFVPFLELLVVY</sequence>
<gene>
    <name evidence="2" type="ORF">SAMN05192563_100758</name>
</gene>
<dbReference type="EMBL" id="FPBH01000007">
    <property type="protein sequence ID" value="SFU00877.1"/>
    <property type="molecule type" value="Genomic_DNA"/>
</dbReference>